<proteinExistence type="predicted"/>
<gene>
    <name evidence="1" type="ORF">IAD26_05190</name>
</gene>
<dbReference type="AlphaFoldDB" id="A0A9D1N0F2"/>
<evidence type="ECO:0000313" key="1">
    <source>
        <dbReference type="EMBL" id="HIU92512.1"/>
    </source>
</evidence>
<reference evidence="1" key="2">
    <citation type="journal article" date="2021" name="PeerJ">
        <title>Extensive microbial diversity within the chicken gut microbiome revealed by metagenomics and culture.</title>
        <authorList>
            <person name="Gilroy R."/>
            <person name="Ravi A."/>
            <person name="Getino M."/>
            <person name="Pursley I."/>
            <person name="Horton D.L."/>
            <person name="Alikhan N.F."/>
            <person name="Baker D."/>
            <person name="Gharbi K."/>
            <person name="Hall N."/>
            <person name="Watson M."/>
            <person name="Adriaenssens E.M."/>
            <person name="Foster-Nyarko E."/>
            <person name="Jarju S."/>
            <person name="Secka A."/>
            <person name="Antonio M."/>
            <person name="Oren A."/>
            <person name="Chaudhuri R.R."/>
            <person name="La Ragione R."/>
            <person name="Hildebrand F."/>
            <person name="Pallen M.J."/>
        </authorList>
    </citation>
    <scope>NUCLEOTIDE SEQUENCE</scope>
    <source>
        <strain evidence="1">CHK154-7741</strain>
    </source>
</reference>
<comment type="caution">
    <text evidence="1">The sequence shown here is derived from an EMBL/GenBank/DDBJ whole genome shotgun (WGS) entry which is preliminary data.</text>
</comment>
<dbReference type="Proteomes" id="UP000886748">
    <property type="component" value="Unassembled WGS sequence"/>
</dbReference>
<name>A0A9D1N0F2_9CLOT</name>
<dbReference type="EMBL" id="DVOD01000036">
    <property type="protein sequence ID" value="HIU92512.1"/>
    <property type="molecule type" value="Genomic_DNA"/>
</dbReference>
<protein>
    <submittedName>
        <fullName evidence="1">Uncharacterized protein</fullName>
    </submittedName>
</protein>
<sequence>MTITEIQYPALIYKNNKNNVFVANCIVKKLIGFGHSEQDAILNLEKILERENTDFPVKVKPVYKFLPNLVNI</sequence>
<reference evidence="1" key="1">
    <citation type="submission" date="2020-10" db="EMBL/GenBank/DDBJ databases">
        <authorList>
            <person name="Gilroy R."/>
        </authorList>
    </citation>
    <scope>NUCLEOTIDE SEQUENCE</scope>
    <source>
        <strain evidence="1">CHK154-7741</strain>
    </source>
</reference>
<accession>A0A9D1N0F2</accession>
<evidence type="ECO:0000313" key="2">
    <source>
        <dbReference type="Proteomes" id="UP000886748"/>
    </source>
</evidence>
<organism evidence="1 2">
    <name type="scientific">Candidatus Limenecus avicola</name>
    <dbReference type="NCBI Taxonomy" id="2840847"/>
    <lineage>
        <taxon>Bacteria</taxon>
        <taxon>Bacillati</taxon>
        <taxon>Bacillota</taxon>
        <taxon>Clostridia</taxon>
        <taxon>Eubacteriales</taxon>
        <taxon>Clostridiaceae</taxon>
        <taxon>Clostridiaceae incertae sedis</taxon>
        <taxon>Candidatus Limenecus</taxon>
    </lineage>
</organism>